<dbReference type="EMBL" id="FOXI01000013">
    <property type="protein sequence ID" value="SFP95933.1"/>
    <property type="molecule type" value="Genomic_DNA"/>
</dbReference>
<evidence type="ECO:0000313" key="2">
    <source>
        <dbReference type="EMBL" id="SFP95933.1"/>
    </source>
</evidence>
<proteinExistence type="predicted"/>
<keyword evidence="3" id="KW-1185">Reference proteome</keyword>
<gene>
    <name evidence="2" type="ORF">SAMN05216277_11324</name>
</gene>
<accession>A0A1I5UKX4</accession>
<sequence>MATGVHLASMPLTVIRLEAVPNAVLSGIDREGRPISEYKLLVFGQVPDRESYSLRQFA</sequence>
<feature type="domain" description="DUF8165" evidence="1">
    <location>
        <begin position="1"/>
        <end position="57"/>
    </location>
</feature>
<dbReference type="AlphaFoldDB" id="A0A1I5UKX4"/>
<dbReference type="Proteomes" id="UP000183769">
    <property type="component" value="Unassembled WGS sequence"/>
</dbReference>
<protein>
    <recommendedName>
        <fullName evidence="1">DUF8165 domain-containing protein</fullName>
    </recommendedName>
</protein>
<dbReference type="Pfam" id="PF26489">
    <property type="entry name" value="DUF8165"/>
    <property type="match status" value="1"/>
</dbReference>
<evidence type="ECO:0000313" key="3">
    <source>
        <dbReference type="Proteomes" id="UP000183769"/>
    </source>
</evidence>
<reference evidence="3" key="1">
    <citation type="submission" date="2016-10" db="EMBL/GenBank/DDBJ databases">
        <authorList>
            <person name="Varghese N."/>
            <person name="Submissions S."/>
        </authorList>
    </citation>
    <scope>NUCLEOTIDE SEQUENCE [LARGE SCALE GENOMIC DNA]</scope>
    <source>
        <strain evidence="3">CGMCC 1.10329</strain>
    </source>
</reference>
<name>A0A1I5UKX4_9EURY</name>
<dbReference type="InterPro" id="IPR058472">
    <property type="entry name" value="DUF8165"/>
</dbReference>
<evidence type="ECO:0000259" key="1">
    <source>
        <dbReference type="Pfam" id="PF26489"/>
    </source>
</evidence>
<organism evidence="2 3">
    <name type="scientific">Halolamina pelagica</name>
    <dbReference type="NCBI Taxonomy" id="699431"/>
    <lineage>
        <taxon>Archaea</taxon>
        <taxon>Methanobacteriati</taxon>
        <taxon>Methanobacteriota</taxon>
        <taxon>Stenosarchaea group</taxon>
        <taxon>Halobacteria</taxon>
        <taxon>Halobacteriales</taxon>
        <taxon>Haloferacaceae</taxon>
    </lineage>
</organism>